<proteinExistence type="predicted"/>
<comment type="caution">
    <text evidence="1">The sequence shown here is derived from an EMBL/GenBank/DDBJ whole genome shotgun (WGS) entry which is preliminary data.</text>
</comment>
<reference evidence="1" key="1">
    <citation type="journal article" date="2014" name="Front. Microbiol.">
        <title>High frequency of phylogenetically diverse reductive dehalogenase-homologous genes in deep subseafloor sedimentary metagenomes.</title>
        <authorList>
            <person name="Kawai M."/>
            <person name="Futagami T."/>
            <person name="Toyoda A."/>
            <person name="Takaki Y."/>
            <person name="Nishi S."/>
            <person name="Hori S."/>
            <person name="Arai W."/>
            <person name="Tsubouchi T."/>
            <person name="Morono Y."/>
            <person name="Uchiyama I."/>
            <person name="Ito T."/>
            <person name="Fujiyama A."/>
            <person name="Inagaki F."/>
            <person name="Takami H."/>
        </authorList>
    </citation>
    <scope>NUCLEOTIDE SEQUENCE</scope>
    <source>
        <strain evidence="1">Expedition CK06-06</strain>
    </source>
</reference>
<accession>X1P4M3</accession>
<organism evidence="1">
    <name type="scientific">marine sediment metagenome</name>
    <dbReference type="NCBI Taxonomy" id="412755"/>
    <lineage>
        <taxon>unclassified sequences</taxon>
        <taxon>metagenomes</taxon>
        <taxon>ecological metagenomes</taxon>
    </lineage>
</organism>
<dbReference type="AlphaFoldDB" id="X1P4M3"/>
<dbReference type="EMBL" id="BARV01022953">
    <property type="protein sequence ID" value="GAI25874.1"/>
    <property type="molecule type" value="Genomic_DNA"/>
</dbReference>
<sequence>MDLKTKRAVVAFVERMWNPSVKLAMTMKSGATEAQIERELATKYGEIADMMRKELKKEGSEERCEPCERAAEIAREAFKEAIREVGGGNLTEERKEEVRRKIKERVKENLGLEL</sequence>
<name>X1P4M3_9ZZZZ</name>
<protein>
    <submittedName>
        <fullName evidence="1">Uncharacterized protein</fullName>
    </submittedName>
</protein>
<gene>
    <name evidence="1" type="ORF">S06H3_37741</name>
</gene>
<evidence type="ECO:0000313" key="1">
    <source>
        <dbReference type="EMBL" id="GAI25874.1"/>
    </source>
</evidence>